<keyword evidence="2" id="KW-1185">Reference proteome</keyword>
<sequence length="131" mass="14629">MPCEPLPHSLPHGRDKEVSELGSLHAITQDDDLNPTSPFFLLCDHILSPILLALFHTYALTQERPLTDCGFITPRSTSCYVSPPPSFCGHAQFAILLRKIKAAAGCTNAEARRFIFFTSRTSFQHKCRVEN</sequence>
<accession>A0AA88LSG9</accession>
<dbReference type="EMBL" id="JAVHJS010000021">
    <property type="protein sequence ID" value="KAK2823222.1"/>
    <property type="molecule type" value="Genomic_DNA"/>
</dbReference>
<proteinExistence type="predicted"/>
<organism evidence="1 2">
    <name type="scientific">Tachysurus vachellii</name>
    <name type="common">Darkbarbel catfish</name>
    <name type="synonym">Pelteobagrus vachellii</name>
    <dbReference type="NCBI Taxonomy" id="175792"/>
    <lineage>
        <taxon>Eukaryota</taxon>
        <taxon>Metazoa</taxon>
        <taxon>Chordata</taxon>
        <taxon>Craniata</taxon>
        <taxon>Vertebrata</taxon>
        <taxon>Euteleostomi</taxon>
        <taxon>Actinopterygii</taxon>
        <taxon>Neopterygii</taxon>
        <taxon>Teleostei</taxon>
        <taxon>Ostariophysi</taxon>
        <taxon>Siluriformes</taxon>
        <taxon>Bagridae</taxon>
        <taxon>Tachysurus</taxon>
    </lineage>
</organism>
<protein>
    <submittedName>
        <fullName evidence="1">Uncharacterized protein</fullName>
    </submittedName>
</protein>
<dbReference type="AlphaFoldDB" id="A0AA88LSG9"/>
<comment type="caution">
    <text evidence="1">The sequence shown here is derived from an EMBL/GenBank/DDBJ whole genome shotgun (WGS) entry which is preliminary data.</text>
</comment>
<name>A0AA88LSG9_TACVA</name>
<dbReference type="Proteomes" id="UP001187315">
    <property type="component" value="Unassembled WGS sequence"/>
</dbReference>
<evidence type="ECO:0000313" key="1">
    <source>
        <dbReference type="EMBL" id="KAK2823222.1"/>
    </source>
</evidence>
<reference evidence="1" key="1">
    <citation type="submission" date="2023-08" db="EMBL/GenBank/DDBJ databases">
        <title>Pelteobagrus vachellii genome.</title>
        <authorList>
            <person name="Liu H."/>
        </authorList>
    </citation>
    <scope>NUCLEOTIDE SEQUENCE</scope>
    <source>
        <strain evidence="1">PRFRI_2022a</strain>
        <tissue evidence="1">Muscle</tissue>
    </source>
</reference>
<gene>
    <name evidence="1" type="ORF">Q7C36_019822</name>
</gene>
<evidence type="ECO:0000313" key="2">
    <source>
        <dbReference type="Proteomes" id="UP001187315"/>
    </source>
</evidence>